<accession>A0A541AXP6</accession>
<keyword evidence="2" id="KW-1185">Reference proteome</keyword>
<evidence type="ECO:0000313" key="2">
    <source>
        <dbReference type="Proteomes" id="UP000217199"/>
    </source>
</evidence>
<geneLocation type="mitochondrion" evidence="1"/>
<dbReference type="EMBL" id="CM008263">
    <property type="protein sequence ID" value="TQF64837.1"/>
    <property type="molecule type" value="Genomic_DNA"/>
</dbReference>
<name>A0A541AXP6_9AGAM</name>
<protein>
    <submittedName>
        <fullName evidence="1">Uncharacterized protein</fullName>
    </submittedName>
</protein>
<proteinExistence type="predicted"/>
<keyword evidence="1" id="KW-0496">Mitochondrion</keyword>
<evidence type="ECO:0000313" key="1">
    <source>
        <dbReference type="EMBL" id="TQF64837.1"/>
    </source>
</evidence>
<gene>
    <name evidence="1" type="ORF">PNOK_m000109</name>
</gene>
<dbReference type="Proteomes" id="UP000217199">
    <property type="component" value="Mitochondrion MT"/>
</dbReference>
<organism evidence="1 2">
    <name type="scientific">Pyrrhoderma noxium</name>
    <dbReference type="NCBI Taxonomy" id="2282107"/>
    <lineage>
        <taxon>Eukaryota</taxon>
        <taxon>Fungi</taxon>
        <taxon>Dikarya</taxon>
        <taxon>Basidiomycota</taxon>
        <taxon>Agaricomycotina</taxon>
        <taxon>Agaricomycetes</taxon>
        <taxon>Hymenochaetales</taxon>
        <taxon>Hymenochaetaceae</taxon>
        <taxon>Pyrrhoderma</taxon>
    </lineage>
</organism>
<sequence length="222" mass="25457">MFRFSCKMNNDLVVNKTNSISYFNYLLKWNLLSVFKGEDLNSVTLDYKLIFIFNDITWSNIVFLFKVKGVNVYGGSSNRRHLLSTVQAQLMSFLLLINDFSVDSDLVYRSFNDVTTSNAKIDYQLIDYIKHGEKNKNLNKYNLENSSNGVYLLRINIIFHLYLKISSVLNKIDNVNTDISKLTSDIKNDNSTIAKYSKNSNSLVGLNAPFGSIKKIKMPQNV</sequence>
<reference evidence="1 2" key="1">
    <citation type="journal article" date="2017" name="bioRxiv">
        <title>The Genomic Landscape Of Tree Rot In Phellinus noxius And Its Hymenochaetales Members.</title>
        <authorList>
            <person name="Chung C.-L."/>
            <person name="Lee J.T."/>
            <person name="Akiba M."/>
            <person name="Lee H.-H."/>
            <person name="Kuo T.-H."/>
            <person name="Liu D."/>
            <person name="Ke H.-M."/>
            <person name="Yokoi T."/>
            <person name="Roa M.B."/>
            <person name="Lu M.J."/>
            <person name="Chang Y.-Y."/>
            <person name="Ann P.-J."/>
            <person name="Tsai J.-N."/>
            <person name="Chen C.-Y."/>
            <person name="Tzean S.-S."/>
            <person name="Ota Y."/>
            <person name="Hattori T."/>
            <person name="Sahashi N."/>
            <person name="Liou R.-F."/>
            <person name="Kikuchi T."/>
            <person name="Tsai I.J."/>
        </authorList>
    </citation>
    <scope>NUCLEOTIDE SEQUENCE [LARGE SCALE GENOMIC DNA]</scope>
    <source>
        <strain evidence="1 2">FFPRI411160</strain>
    </source>
</reference>
<dbReference type="EMBL" id="NBII01000013">
    <property type="protein sequence ID" value="TQF64837.1"/>
    <property type="molecule type" value="Genomic_DNA"/>
</dbReference>
<dbReference type="AlphaFoldDB" id="A0A541AXP6"/>
<comment type="caution">
    <text evidence="1">The sequence shown here is derived from an EMBL/GenBank/DDBJ whole genome shotgun (WGS) entry which is preliminary data.</text>
</comment>
<dbReference type="InParanoid" id="A0A541AXP6"/>